<dbReference type="InterPro" id="IPR036901">
    <property type="entry name" value="Asp/Orn_carbamoylTrfase_sf"/>
</dbReference>
<keyword evidence="8" id="KW-1185">Reference proteome</keyword>
<dbReference type="GO" id="GO:0005739">
    <property type="term" value="C:mitochondrion"/>
    <property type="evidence" value="ECO:0007669"/>
    <property type="project" value="TreeGrafter"/>
</dbReference>
<organism evidence="7 8">
    <name type="scientific">Neolentinus lepideus HHB14362 ss-1</name>
    <dbReference type="NCBI Taxonomy" id="1314782"/>
    <lineage>
        <taxon>Eukaryota</taxon>
        <taxon>Fungi</taxon>
        <taxon>Dikarya</taxon>
        <taxon>Basidiomycota</taxon>
        <taxon>Agaricomycotina</taxon>
        <taxon>Agaricomycetes</taxon>
        <taxon>Gloeophyllales</taxon>
        <taxon>Gloeophyllaceae</taxon>
        <taxon>Neolentinus</taxon>
    </lineage>
</organism>
<evidence type="ECO:0000256" key="3">
    <source>
        <dbReference type="ARBA" id="ARBA00022679"/>
    </source>
</evidence>
<dbReference type="PRINTS" id="PR00102">
    <property type="entry name" value="OTCASE"/>
</dbReference>
<accession>A0A165VWZ6</accession>
<evidence type="ECO:0000313" key="8">
    <source>
        <dbReference type="Proteomes" id="UP000076761"/>
    </source>
</evidence>
<dbReference type="Proteomes" id="UP000076761">
    <property type="component" value="Unassembled WGS sequence"/>
</dbReference>
<name>A0A165VWZ6_9AGAM</name>
<dbReference type="PANTHER" id="PTHR45753:SF3">
    <property type="entry name" value="ORNITHINE TRANSCARBAMYLASE, MITOCHONDRIAL"/>
    <property type="match status" value="1"/>
</dbReference>
<dbReference type="OrthoDB" id="10252326at2759"/>
<dbReference type="InterPro" id="IPR006130">
    <property type="entry name" value="Asp/Orn_carbamoylTrfase"/>
</dbReference>
<evidence type="ECO:0000259" key="5">
    <source>
        <dbReference type="Pfam" id="PF00185"/>
    </source>
</evidence>
<gene>
    <name evidence="7" type="ORF">NEOLEDRAFT_1054777</name>
</gene>
<dbReference type="GO" id="GO:0004585">
    <property type="term" value="F:ornithine carbamoyltransferase activity"/>
    <property type="evidence" value="ECO:0007669"/>
    <property type="project" value="UniProtKB-EC"/>
</dbReference>
<dbReference type="GO" id="GO:0016597">
    <property type="term" value="F:amino acid binding"/>
    <property type="evidence" value="ECO:0007669"/>
    <property type="project" value="InterPro"/>
</dbReference>
<dbReference type="InParanoid" id="A0A165VWZ6"/>
<feature type="domain" description="Aspartate/ornithine carbamoyltransferase Asp/Orn-binding" evidence="5">
    <location>
        <begin position="210"/>
        <end position="372"/>
    </location>
</feature>
<evidence type="ECO:0000256" key="1">
    <source>
        <dbReference type="ARBA" id="ARBA00007805"/>
    </source>
</evidence>
<sequence>MINAPSLAATAGRKVPHLMTLADLTVPQIDRVLLHAHHQRRFSLPWLAPFLLQKQDGEFKGKGKKSKEKREQLRMPSQSLFNKSVALLFSKRSTRTRVSAETSAVLLGGRALFLGREDIQLGVNESLRDSARVIGGMCQGIFARVGEHEEIEELAAHSPVPVLNALSSLWHPTQILADLLTLHDHAHLFNPTPPSSSSKPYVDLAPLPPLTIAWLGDSTNVLHDMLVTYPRLGHHLRVATPAKEAYQCPKPIRERVESLGLSIGEEEGKGPGHIVWTEDPRVAVKGADVVVTDTWISMGQEDEKAQRLCDFAGYQVTEALCKEGGAKENWAFMHCLPRKAEEVDDEVFYGPRSLVFPENDNRKWTIMALFDLLFGKWDLYPEMLAQKSESKED</sequence>
<dbReference type="GO" id="GO:0019240">
    <property type="term" value="P:citrulline biosynthetic process"/>
    <property type="evidence" value="ECO:0007669"/>
    <property type="project" value="TreeGrafter"/>
</dbReference>
<evidence type="ECO:0000256" key="4">
    <source>
        <dbReference type="RuleBase" id="RU003634"/>
    </source>
</evidence>
<dbReference type="PANTHER" id="PTHR45753">
    <property type="entry name" value="ORNITHINE CARBAMOYLTRANSFERASE, MITOCHONDRIAL"/>
    <property type="match status" value="1"/>
</dbReference>
<evidence type="ECO:0000313" key="7">
    <source>
        <dbReference type="EMBL" id="KZT30326.1"/>
    </source>
</evidence>
<keyword evidence="3 4" id="KW-0808">Transferase</keyword>
<dbReference type="InterPro" id="IPR002292">
    <property type="entry name" value="Orn/put_carbamltrans"/>
</dbReference>
<dbReference type="EC" id="2.1.3.3" evidence="2"/>
<dbReference type="PROSITE" id="PS00097">
    <property type="entry name" value="CARBAMOYLTRANSFERASE"/>
    <property type="match status" value="1"/>
</dbReference>
<dbReference type="EMBL" id="KV425552">
    <property type="protein sequence ID" value="KZT30326.1"/>
    <property type="molecule type" value="Genomic_DNA"/>
</dbReference>
<dbReference type="Pfam" id="PF02729">
    <property type="entry name" value="OTCace_N"/>
    <property type="match status" value="1"/>
</dbReference>
<dbReference type="STRING" id="1314782.A0A165VWZ6"/>
<comment type="similarity">
    <text evidence="1">Belongs to the aspartate/ornithine carbamoyltransferase superfamily. OTCase family.</text>
</comment>
<dbReference type="AlphaFoldDB" id="A0A165VWZ6"/>
<dbReference type="Gene3D" id="3.40.50.1370">
    <property type="entry name" value="Aspartate/ornithine carbamoyltransferase"/>
    <property type="match status" value="2"/>
</dbReference>
<proteinExistence type="inferred from homology"/>
<evidence type="ECO:0000259" key="6">
    <source>
        <dbReference type="Pfam" id="PF02729"/>
    </source>
</evidence>
<dbReference type="SUPFAM" id="SSF53671">
    <property type="entry name" value="Aspartate/ornithine carbamoyltransferase"/>
    <property type="match status" value="1"/>
</dbReference>
<feature type="domain" description="Aspartate/ornithine carbamoyltransferase carbamoyl-P binding" evidence="6">
    <location>
        <begin position="65"/>
        <end position="183"/>
    </location>
</feature>
<dbReference type="Pfam" id="PF00185">
    <property type="entry name" value="OTCace"/>
    <property type="match status" value="1"/>
</dbReference>
<dbReference type="FunCoup" id="A0A165VWZ6">
    <property type="interactions" value="302"/>
</dbReference>
<dbReference type="GO" id="GO:0042450">
    <property type="term" value="P:L-arginine biosynthetic process via ornithine"/>
    <property type="evidence" value="ECO:0007669"/>
    <property type="project" value="TreeGrafter"/>
</dbReference>
<reference evidence="7 8" key="1">
    <citation type="journal article" date="2016" name="Mol. Biol. Evol.">
        <title>Comparative Genomics of Early-Diverging Mushroom-Forming Fungi Provides Insights into the Origins of Lignocellulose Decay Capabilities.</title>
        <authorList>
            <person name="Nagy L.G."/>
            <person name="Riley R."/>
            <person name="Tritt A."/>
            <person name="Adam C."/>
            <person name="Daum C."/>
            <person name="Floudas D."/>
            <person name="Sun H."/>
            <person name="Yadav J.S."/>
            <person name="Pangilinan J."/>
            <person name="Larsson K.H."/>
            <person name="Matsuura K."/>
            <person name="Barry K."/>
            <person name="Labutti K."/>
            <person name="Kuo R."/>
            <person name="Ohm R.A."/>
            <person name="Bhattacharya S.S."/>
            <person name="Shirouzu T."/>
            <person name="Yoshinaga Y."/>
            <person name="Martin F.M."/>
            <person name="Grigoriev I.V."/>
            <person name="Hibbett D.S."/>
        </authorList>
    </citation>
    <scope>NUCLEOTIDE SEQUENCE [LARGE SCALE GENOMIC DNA]</scope>
    <source>
        <strain evidence="7 8">HHB14362 ss-1</strain>
    </source>
</reference>
<dbReference type="InterPro" id="IPR006132">
    <property type="entry name" value="Asp/Orn_carbamoyltranf_P-bd"/>
</dbReference>
<dbReference type="PRINTS" id="PR00100">
    <property type="entry name" value="AOTCASE"/>
</dbReference>
<dbReference type="InterPro" id="IPR006131">
    <property type="entry name" value="Asp_carbamoyltransf_Asp/Orn-bd"/>
</dbReference>
<evidence type="ECO:0000256" key="2">
    <source>
        <dbReference type="ARBA" id="ARBA00013007"/>
    </source>
</evidence>
<protein>
    <recommendedName>
        <fullName evidence="2">ornithine carbamoyltransferase</fullName>
        <ecNumber evidence="2">2.1.3.3</ecNumber>
    </recommendedName>
</protein>